<name>A0A6B2QX21_9BURK</name>
<sequence length="335" mass="35490">MNASFLIATKKLCRNIALGASILGVTATASFAQAPNYPTQNIKMVIGFAAGGPTDVIGRILAQHMSASLGQTVVVENRTGANSLIATKEVAKAKPDGYTVLFASLSHNVNRLLLNEKADYDPLKDFAPISLAANLPLVLVTSYDSPFKTLQELVAKAKSTPDNVSYGSAGNGGSAHLAAAMMATQSGTKMLHVPFRGNAPALTEVMAGRVSFMFYPSIGIANHVNDKRIRVLAVGSAKPMEDFPGVPTMDSSGFPGFEQTAPWVGMLAPANTPKPIVDKLNVAMVQALNLPEVQKRLKELGAIPVGDTPEQFREFLVKDQARWAKVIEASGITAE</sequence>
<dbReference type="EMBL" id="JAAGRN010000002">
    <property type="protein sequence ID" value="NDY82513.1"/>
    <property type="molecule type" value="Genomic_DNA"/>
</dbReference>
<comment type="caution">
    <text evidence="3">The sequence shown here is derived from an EMBL/GenBank/DDBJ whole genome shotgun (WGS) entry which is preliminary data.</text>
</comment>
<comment type="similarity">
    <text evidence="1">Belongs to the UPF0065 (bug) family.</text>
</comment>
<organism evidence="3">
    <name type="scientific">Sheuella amnicola</name>
    <dbReference type="NCBI Taxonomy" id="2707330"/>
    <lineage>
        <taxon>Bacteria</taxon>
        <taxon>Pseudomonadati</taxon>
        <taxon>Pseudomonadota</taxon>
        <taxon>Betaproteobacteria</taxon>
        <taxon>Burkholderiales</taxon>
        <taxon>Alcaligenaceae</taxon>
        <taxon>Sheuella</taxon>
    </lineage>
</organism>
<dbReference type="Gene3D" id="3.40.190.150">
    <property type="entry name" value="Bordetella uptake gene, domain 1"/>
    <property type="match status" value="1"/>
</dbReference>
<dbReference type="PANTHER" id="PTHR42928:SF5">
    <property type="entry name" value="BLR1237 PROTEIN"/>
    <property type="match status" value="1"/>
</dbReference>
<evidence type="ECO:0000313" key="3">
    <source>
        <dbReference type="EMBL" id="NDY82513.1"/>
    </source>
</evidence>
<dbReference type="Gene3D" id="3.40.190.10">
    <property type="entry name" value="Periplasmic binding protein-like II"/>
    <property type="match status" value="1"/>
</dbReference>
<reference evidence="3" key="1">
    <citation type="submission" date="2020-02" db="EMBL/GenBank/DDBJ databases">
        <authorList>
            <person name="Chen W.-M."/>
        </authorList>
    </citation>
    <scope>NUCLEOTIDE SEQUENCE</scope>
    <source>
        <strain evidence="3">NBD-18</strain>
    </source>
</reference>
<dbReference type="PANTHER" id="PTHR42928">
    <property type="entry name" value="TRICARBOXYLATE-BINDING PROTEIN"/>
    <property type="match status" value="1"/>
</dbReference>
<dbReference type="InterPro" id="IPR042100">
    <property type="entry name" value="Bug_dom1"/>
</dbReference>
<gene>
    <name evidence="3" type="ORF">G3I67_04635</name>
</gene>
<dbReference type="PIRSF" id="PIRSF017082">
    <property type="entry name" value="YflP"/>
    <property type="match status" value="1"/>
</dbReference>
<feature type="signal peptide" evidence="2">
    <location>
        <begin position="1"/>
        <end position="32"/>
    </location>
</feature>
<dbReference type="InterPro" id="IPR005064">
    <property type="entry name" value="BUG"/>
</dbReference>
<protein>
    <submittedName>
        <fullName evidence="3">Tripartite tricarboxylate transporter substrate binding protein</fullName>
    </submittedName>
</protein>
<dbReference type="Pfam" id="PF03401">
    <property type="entry name" value="TctC"/>
    <property type="match status" value="1"/>
</dbReference>
<feature type="chain" id="PRO_5025488114" evidence="2">
    <location>
        <begin position="33"/>
        <end position="335"/>
    </location>
</feature>
<proteinExistence type="inferred from homology"/>
<accession>A0A6B2QX21</accession>
<dbReference type="RefSeq" id="WP_163651982.1">
    <property type="nucleotide sequence ID" value="NZ_JAAGRN010000002.1"/>
</dbReference>
<dbReference type="SUPFAM" id="SSF53850">
    <property type="entry name" value="Periplasmic binding protein-like II"/>
    <property type="match status" value="1"/>
</dbReference>
<dbReference type="CDD" id="cd13578">
    <property type="entry name" value="PBP2_Bug27"/>
    <property type="match status" value="1"/>
</dbReference>
<evidence type="ECO:0000256" key="1">
    <source>
        <dbReference type="ARBA" id="ARBA00006987"/>
    </source>
</evidence>
<dbReference type="AlphaFoldDB" id="A0A6B2QX21"/>
<evidence type="ECO:0000256" key="2">
    <source>
        <dbReference type="SAM" id="SignalP"/>
    </source>
</evidence>
<keyword evidence="2" id="KW-0732">Signal</keyword>